<dbReference type="EnsemblMetazoa" id="XM_020002843.1">
    <property type="protein sequence ID" value="XP_019858402.1"/>
    <property type="gene ID" value="LOC105314533"/>
</dbReference>
<evidence type="ECO:0000256" key="11">
    <source>
        <dbReference type="ARBA" id="ARBA00023264"/>
    </source>
</evidence>
<reference evidence="16" key="1">
    <citation type="journal article" date="2010" name="Nature">
        <title>The Amphimedon queenslandica genome and the evolution of animal complexity.</title>
        <authorList>
            <person name="Srivastava M."/>
            <person name="Simakov O."/>
            <person name="Chapman J."/>
            <person name="Fahey B."/>
            <person name="Gauthier M.E."/>
            <person name="Mitros T."/>
            <person name="Richards G.S."/>
            <person name="Conaco C."/>
            <person name="Dacre M."/>
            <person name="Hellsten U."/>
            <person name="Larroux C."/>
            <person name="Putnam N.H."/>
            <person name="Stanke M."/>
            <person name="Adamska M."/>
            <person name="Darling A."/>
            <person name="Degnan S.M."/>
            <person name="Oakley T.H."/>
            <person name="Plachetzki D.C."/>
            <person name="Zhai Y."/>
            <person name="Adamski M."/>
            <person name="Calcino A."/>
            <person name="Cummins S.F."/>
            <person name="Goodstein D.M."/>
            <person name="Harris C."/>
            <person name="Jackson D.J."/>
            <person name="Leys S.P."/>
            <person name="Shu S."/>
            <person name="Woodcroft B.J."/>
            <person name="Vervoort M."/>
            <person name="Kosik K.S."/>
            <person name="Manning G."/>
            <person name="Degnan B.M."/>
            <person name="Rokhsar D.S."/>
        </authorList>
    </citation>
    <scope>NUCLEOTIDE SEQUENCE [LARGE SCALE GENOMIC DNA]</scope>
</reference>
<evidence type="ECO:0000256" key="2">
    <source>
        <dbReference type="ARBA" id="ARBA00006675"/>
    </source>
</evidence>
<evidence type="ECO:0000256" key="12">
    <source>
        <dbReference type="ARBA" id="ARBA00023315"/>
    </source>
</evidence>
<accession>A0A1X7TQ64</accession>
<name>A0A1X7TQ64_AMPQE</name>
<evidence type="ECO:0000256" key="9">
    <source>
        <dbReference type="ARBA" id="ARBA00023136"/>
    </source>
</evidence>
<dbReference type="InParanoid" id="A0A1X7TQ64"/>
<keyword evidence="12" id="KW-0012">Acyltransferase</keyword>
<evidence type="ECO:0000313" key="15">
    <source>
        <dbReference type="EnsemblMetazoa" id="Aqu2.1.17035_001"/>
    </source>
</evidence>
<reference evidence="15" key="2">
    <citation type="submission" date="2017-05" db="UniProtKB">
        <authorList>
            <consortium name="EnsemblMetazoa"/>
        </authorList>
    </citation>
    <scope>IDENTIFICATION</scope>
</reference>
<keyword evidence="6 14" id="KW-0812">Transmembrane</keyword>
<dbReference type="AlphaFoldDB" id="A0A1X7TQ64"/>
<keyword evidence="8" id="KW-0443">Lipid metabolism</keyword>
<evidence type="ECO:0000256" key="5">
    <source>
        <dbReference type="ARBA" id="ARBA00022679"/>
    </source>
</evidence>
<evidence type="ECO:0000256" key="1">
    <source>
        <dbReference type="ARBA" id="ARBA00004141"/>
    </source>
</evidence>
<evidence type="ECO:0000256" key="7">
    <source>
        <dbReference type="ARBA" id="ARBA00022989"/>
    </source>
</evidence>
<evidence type="ECO:0000256" key="13">
    <source>
        <dbReference type="SAM" id="MobiDB-lite"/>
    </source>
</evidence>
<keyword evidence="9 14" id="KW-0472">Membrane</keyword>
<feature type="transmembrane region" description="Helical" evidence="14">
    <location>
        <begin position="282"/>
        <end position="301"/>
    </location>
</feature>
<dbReference type="Proteomes" id="UP000007879">
    <property type="component" value="Unassembled WGS sequence"/>
</dbReference>
<evidence type="ECO:0000256" key="10">
    <source>
        <dbReference type="ARBA" id="ARBA00023209"/>
    </source>
</evidence>
<keyword evidence="10" id="KW-0594">Phospholipid biosynthesis</keyword>
<dbReference type="OrthoDB" id="406287at2759"/>
<keyword evidence="7 14" id="KW-1133">Transmembrane helix</keyword>
<dbReference type="GO" id="GO:0016020">
    <property type="term" value="C:membrane"/>
    <property type="evidence" value="ECO:0007669"/>
    <property type="project" value="UniProtKB-SubCell"/>
</dbReference>
<evidence type="ECO:0000313" key="16">
    <source>
        <dbReference type="Proteomes" id="UP000007879"/>
    </source>
</evidence>
<organism evidence="15">
    <name type="scientific">Amphimedon queenslandica</name>
    <name type="common">Sponge</name>
    <dbReference type="NCBI Taxonomy" id="400682"/>
    <lineage>
        <taxon>Eukaryota</taxon>
        <taxon>Metazoa</taxon>
        <taxon>Porifera</taxon>
        <taxon>Demospongiae</taxon>
        <taxon>Heteroscleromorpha</taxon>
        <taxon>Haplosclerida</taxon>
        <taxon>Niphatidae</taxon>
        <taxon>Amphimedon</taxon>
    </lineage>
</organism>
<comment type="subcellular location">
    <subcellularLocation>
        <location evidence="1">Membrane</location>
        <topology evidence="1">Multi-pass membrane protein</topology>
    </subcellularLocation>
</comment>
<feature type="compositionally biased region" description="Pro residues" evidence="13">
    <location>
        <begin position="35"/>
        <end position="44"/>
    </location>
</feature>
<dbReference type="GO" id="GO:0016746">
    <property type="term" value="F:acyltransferase activity"/>
    <property type="evidence" value="ECO:0007669"/>
    <property type="project" value="UniProtKB-KW"/>
</dbReference>
<evidence type="ECO:0000256" key="6">
    <source>
        <dbReference type="ARBA" id="ARBA00022692"/>
    </source>
</evidence>
<proteinExistence type="inferred from homology"/>
<dbReference type="Pfam" id="PF10998">
    <property type="entry name" value="DUF2838"/>
    <property type="match status" value="1"/>
</dbReference>
<keyword evidence="5" id="KW-0808">Transferase</keyword>
<evidence type="ECO:0000256" key="8">
    <source>
        <dbReference type="ARBA" id="ARBA00023098"/>
    </source>
</evidence>
<evidence type="ECO:0000256" key="4">
    <source>
        <dbReference type="ARBA" id="ARBA00022516"/>
    </source>
</evidence>
<sequence length="330" mass="37692">MAGVQYYYQEELSSSRLPAVPQAAARPSSSKLKTPPVPPPPPAGSRPSPTSTTGSATSGGTSCTSTATGAVFSTDIIVTTLILFFIPHHFYIYYTIKALLLFPLRWSVSIKDSRKHYFIFEFCAYTHYLNLFYLWSPWKPTGMFPSLFLFANGPVLCTVFFLGNGFILHSIENMCSLFTHSSGALLMWSMKWYPTTGGVTSNDVELDSSYESLLRNWREIMMTSSLYYLIWAICYSLIVLKLLEKRIIRYDSETSFRCLVQIQRDGLISKLCHIHGERYSKLYYIIFHYTVTVACMTGAFLSYYWKLYHFILLTSFLLLALCNGAKYYLK</sequence>
<feature type="transmembrane region" description="Helical" evidence="14">
    <location>
        <begin position="117"/>
        <end position="135"/>
    </location>
</feature>
<keyword evidence="11" id="KW-1208">Phospholipid metabolism</keyword>
<gene>
    <name evidence="15" type="primary">105314533</name>
</gene>
<feature type="compositionally biased region" description="Low complexity" evidence="13">
    <location>
        <begin position="45"/>
        <end position="63"/>
    </location>
</feature>
<protein>
    <recommendedName>
        <fullName evidence="3">Glycerophosphocholine acyltransferase 1</fullName>
    </recommendedName>
</protein>
<keyword evidence="16" id="KW-1185">Reference proteome</keyword>
<evidence type="ECO:0000256" key="14">
    <source>
        <dbReference type="SAM" id="Phobius"/>
    </source>
</evidence>
<feature type="transmembrane region" description="Helical" evidence="14">
    <location>
        <begin position="225"/>
        <end position="243"/>
    </location>
</feature>
<keyword evidence="4" id="KW-0444">Lipid biosynthesis</keyword>
<dbReference type="KEGG" id="aqu:105314533"/>
<dbReference type="PANTHER" id="PTHR31201">
    <property type="entry name" value="OS01G0585100 PROTEIN"/>
    <property type="match status" value="1"/>
</dbReference>
<dbReference type="EnsemblMetazoa" id="Aqu2.1.17035_001">
    <property type="protein sequence ID" value="Aqu2.1.17035_001"/>
    <property type="gene ID" value="Aqu2.1.17035"/>
</dbReference>
<dbReference type="PANTHER" id="PTHR31201:SF1">
    <property type="entry name" value="GLYCEROPHOSPHOCHOLINE ACYLTRANSFERASE 1"/>
    <property type="match status" value="1"/>
</dbReference>
<dbReference type="GO" id="GO:0006656">
    <property type="term" value="P:phosphatidylcholine biosynthetic process"/>
    <property type="evidence" value="ECO:0007669"/>
    <property type="project" value="TreeGrafter"/>
</dbReference>
<comment type="similarity">
    <text evidence="2">Belongs to the GPC1 family.</text>
</comment>
<evidence type="ECO:0000256" key="3">
    <source>
        <dbReference type="ARBA" id="ARBA00019082"/>
    </source>
</evidence>
<feature type="transmembrane region" description="Helical" evidence="14">
    <location>
        <begin position="76"/>
        <end position="96"/>
    </location>
</feature>
<feature type="transmembrane region" description="Helical" evidence="14">
    <location>
        <begin position="147"/>
        <end position="168"/>
    </location>
</feature>
<dbReference type="InterPro" id="IPR021261">
    <property type="entry name" value="GPCAT"/>
</dbReference>
<feature type="region of interest" description="Disordered" evidence="13">
    <location>
        <begin position="12"/>
        <end position="63"/>
    </location>
</feature>
<feature type="transmembrane region" description="Helical" evidence="14">
    <location>
        <begin position="307"/>
        <end position="329"/>
    </location>
</feature>